<reference evidence="3 4" key="1">
    <citation type="journal article" date="2022" name="Cell">
        <title>Repeat-based holocentromeres influence genome architecture and karyotype evolution.</title>
        <authorList>
            <person name="Hofstatter P.G."/>
            <person name="Thangavel G."/>
            <person name="Lux T."/>
            <person name="Neumann P."/>
            <person name="Vondrak T."/>
            <person name="Novak P."/>
            <person name="Zhang M."/>
            <person name="Costa L."/>
            <person name="Castellani M."/>
            <person name="Scott A."/>
            <person name="Toegelov H."/>
            <person name="Fuchs J."/>
            <person name="Mata-Sucre Y."/>
            <person name="Dias Y."/>
            <person name="Vanzela A.L.L."/>
            <person name="Huettel B."/>
            <person name="Almeida C.C.S."/>
            <person name="Simkova H."/>
            <person name="Souza G."/>
            <person name="Pedrosa-Harand A."/>
            <person name="Macas J."/>
            <person name="Mayer K.F.X."/>
            <person name="Houben A."/>
            <person name="Marques A."/>
        </authorList>
    </citation>
    <scope>NUCLEOTIDE SEQUENCE [LARGE SCALE GENOMIC DNA]</scope>
    <source>
        <strain evidence="3">RhyTen1mFocal</strain>
    </source>
</reference>
<dbReference type="Pfam" id="PF22600">
    <property type="entry name" value="MTPAP-like_central"/>
    <property type="match status" value="1"/>
</dbReference>
<gene>
    <name evidence="3" type="ORF">LUZ61_018501</name>
</gene>
<dbReference type="SUPFAM" id="SSF81301">
    <property type="entry name" value="Nucleotidyltransferase"/>
    <property type="match status" value="1"/>
</dbReference>
<dbReference type="PANTHER" id="PTHR12271">
    <property type="entry name" value="POLY A POLYMERASE CID PAP -RELATED"/>
    <property type="match status" value="1"/>
</dbReference>
<dbReference type="Proteomes" id="UP001210211">
    <property type="component" value="Unassembled WGS sequence"/>
</dbReference>
<dbReference type="Gene3D" id="3.30.460.10">
    <property type="entry name" value="Beta Polymerase, domain 2"/>
    <property type="match status" value="1"/>
</dbReference>
<comment type="caution">
    <text evidence="3">The sequence shown here is derived from an EMBL/GenBank/DDBJ whole genome shotgun (WGS) entry which is preliminary data.</text>
</comment>
<dbReference type="SUPFAM" id="SSF81631">
    <property type="entry name" value="PAP/OAS1 substrate-binding domain"/>
    <property type="match status" value="1"/>
</dbReference>
<feature type="region of interest" description="Disordered" evidence="1">
    <location>
        <begin position="410"/>
        <end position="455"/>
    </location>
</feature>
<feature type="compositionally biased region" description="Basic residues" evidence="1">
    <location>
        <begin position="420"/>
        <end position="440"/>
    </location>
</feature>
<dbReference type="PANTHER" id="PTHR12271:SF134">
    <property type="entry name" value="NUCLEOTIDYLTRANSFERASE FAMILY PROTEIN"/>
    <property type="match status" value="1"/>
</dbReference>
<dbReference type="GO" id="GO:0031123">
    <property type="term" value="P:RNA 3'-end processing"/>
    <property type="evidence" value="ECO:0007669"/>
    <property type="project" value="TreeGrafter"/>
</dbReference>
<evidence type="ECO:0000256" key="1">
    <source>
        <dbReference type="SAM" id="MobiDB-lite"/>
    </source>
</evidence>
<name>A0AAD5Z9E6_9POAL</name>
<dbReference type="AlphaFoldDB" id="A0AAD5Z9E6"/>
<dbReference type="Gene3D" id="1.10.1410.10">
    <property type="match status" value="1"/>
</dbReference>
<proteinExistence type="predicted"/>
<accession>A0AAD5Z9E6</accession>
<dbReference type="GO" id="GO:0016779">
    <property type="term" value="F:nucleotidyltransferase activity"/>
    <property type="evidence" value="ECO:0007669"/>
    <property type="project" value="TreeGrafter"/>
</dbReference>
<dbReference type="EMBL" id="JAMRDG010000002">
    <property type="protein sequence ID" value="KAJ3689337.1"/>
    <property type="molecule type" value="Genomic_DNA"/>
</dbReference>
<feature type="compositionally biased region" description="Basic and acidic residues" evidence="1">
    <location>
        <begin position="410"/>
        <end position="419"/>
    </location>
</feature>
<dbReference type="InterPro" id="IPR054708">
    <property type="entry name" value="MTPAP-like_central"/>
</dbReference>
<organism evidence="3 4">
    <name type="scientific">Rhynchospora tenuis</name>
    <dbReference type="NCBI Taxonomy" id="198213"/>
    <lineage>
        <taxon>Eukaryota</taxon>
        <taxon>Viridiplantae</taxon>
        <taxon>Streptophyta</taxon>
        <taxon>Embryophyta</taxon>
        <taxon>Tracheophyta</taxon>
        <taxon>Spermatophyta</taxon>
        <taxon>Magnoliopsida</taxon>
        <taxon>Liliopsida</taxon>
        <taxon>Poales</taxon>
        <taxon>Cyperaceae</taxon>
        <taxon>Cyperoideae</taxon>
        <taxon>Rhynchosporeae</taxon>
        <taxon>Rhynchospora</taxon>
    </lineage>
</organism>
<dbReference type="InterPro" id="IPR043519">
    <property type="entry name" value="NT_sf"/>
</dbReference>
<dbReference type="CDD" id="cd05402">
    <property type="entry name" value="NT_PAP_TUTase"/>
    <property type="match status" value="1"/>
</dbReference>
<evidence type="ECO:0000259" key="2">
    <source>
        <dbReference type="Pfam" id="PF22600"/>
    </source>
</evidence>
<evidence type="ECO:0000313" key="3">
    <source>
        <dbReference type="EMBL" id="KAJ3689337.1"/>
    </source>
</evidence>
<sequence length="580" mass="66121">MCIYTFRSLTMTQDGTELCERATDNELKEWKRVPLNRVSLEALDKLLVEIYETLQPKPIHYEQRNMLVAVFNKMVTNVFGKNGGFPVVEEFGSFKMNLFTAESDLDLSVNFSDSTLSTSSEYPRANKIKAIRRLSKILYSHQKKGHVRGVLPVVSARVPVLKATDCGTGVECDISIENKDGISRSAIISLVSSIDERFRILSYLTKMWAKANDINSSKDRTMSSMAIIALVAFHLQTRNPPILPPFLAILRGGTSILNIEKSILQFKNFGRGNKESIAELFISLICKLRAVENLWDEGLCASMYEGTWLCKTRKNTSKKSAGMSVEDFLDRSENFARSVGKDSKTKLINKCTGKALNYLTRFLSDEIDSCQLKTSLFGNLFSAVSPIEMRDSDNNDKRLTLEDIPVPLVKREEIPEQRKLDKKRKHRSSSKASNSKRSRHAVAVAPQNPPPMYEDRHHQQSAFGYHFTGYEQRLPQTQYSILEPIAAQYFSHPSASLLVPRFDYGQNLINPSSPGFMMRPPQFSHEPGPSFVPTPNFPNRYRQPDPIYFPNRYQQPDPSRFPNRYWQPDRWHHHGRGFGE</sequence>
<feature type="domain" description="Poly(A) RNA polymerase mitochondrial-like central palm" evidence="2">
    <location>
        <begin position="43"/>
        <end position="191"/>
    </location>
</feature>
<evidence type="ECO:0000313" key="4">
    <source>
        <dbReference type="Proteomes" id="UP001210211"/>
    </source>
</evidence>
<keyword evidence="4" id="KW-1185">Reference proteome</keyword>
<protein>
    <recommendedName>
        <fullName evidence="2">Poly(A) RNA polymerase mitochondrial-like central palm domain-containing protein</fullName>
    </recommendedName>
</protein>